<organism evidence="1 2">
    <name type="scientific">Phycomyces blakesleeanus (strain ATCC 8743b / DSM 1359 / FGSC 10004 / NBRC 33097 / NRRL 1555)</name>
    <dbReference type="NCBI Taxonomy" id="763407"/>
    <lineage>
        <taxon>Eukaryota</taxon>
        <taxon>Fungi</taxon>
        <taxon>Fungi incertae sedis</taxon>
        <taxon>Mucoromycota</taxon>
        <taxon>Mucoromycotina</taxon>
        <taxon>Mucoromycetes</taxon>
        <taxon>Mucorales</taxon>
        <taxon>Phycomycetaceae</taxon>
        <taxon>Phycomyces</taxon>
    </lineage>
</organism>
<sequence length="168" mass="19219">MNNNFATPIEQMYSSVLQAVNNYALSNNFTIKIKNRKFLTLHLACAKAGTYYNKCNISEDKRKKQQISSFACQWRQLTLPQLPYYPKYLASSHQVRMSLLTPADANIAKIILENHAKAHDIQKAISDKVTDMRKIRISNINNLKYSASREDDESNYAATTLIKNIEAK</sequence>
<dbReference type="AlphaFoldDB" id="A0A167R8H2"/>
<dbReference type="RefSeq" id="XP_018299139.1">
    <property type="nucleotide sequence ID" value="XM_018430041.1"/>
</dbReference>
<dbReference type="Proteomes" id="UP000077315">
    <property type="component" value="Unassembled WGS sequence"/>
</dbReference>
<evidence type="ECO:0000313" key="1">
    <source>
        <dbReference type="EMBL" id="OAD81099.1"/>
    </source>
</evidence>
<evidence type="ECO:0000313" key="2">
    <source>
        <dbReference type="Proteomes" id="UP000077315"/>
    </source>
</evidence>
<dbReference type="InParanoid" id="A0A167R8H2"/>
<name>A0A167R8H2_PHYB8</name>
<proteinExistence type="predicted"/>
<dbReference type="EMBL" id="KV440971">
    <property type="protein sequence ID" value="OAD81099.1"/>
    <property type="molecule type" value="Genomic_DNA"/>
</dbReference>
<dbReference type="GeneID" id="28990947"/>
<gene>
    <name evidence="1" type="ORF">PHYBLDRAFT_138645</name>
</gene>
<keyword evidence="2" id="KW-1185">Reference proteome</keyword>
<dbReference type="OrthoDB" id="167809at2759"/>
<dbReference type="VEuPathDB" id="FungiDB:PHYBLDRAFT_138645"/>
<protein>
    <submittedName>
        <fullName evidence="1">Uncharacterized protein</fullName>
    </submittedName>
</protein>
<reference evidence="2" key="1">
    <citation type="submission" date="2015-06" db="EMBL/GenBank/DDBJ databases">
        <title>Expansion of signal transduction pathways in fungi by whole-genome duplication.</title>
        <authorList>
            <consortium name="DOE Joint Genome Institute"/>
            <person name="Corrochano L.M."/>
            <person name="Kuo A."/>
            <person name="Marcet-Houben M."/>
            <person name="Polaino S."/>
            <person name="Salamov A."/>
            <person name="Villalobos J.M."/>
            <person name="Alvarez M.I."/>
            <person name="Avalos J."/>
            <person name="Benito E.P."/>
            <person name="Benoit I."/>
            <person name="Burger G."/>
            <person name="Camino L.P."/>
            <person name="Canovas D."/>
            <person name="Cerda-Olmedo E."/>
            <person name="Cheng J.-F."/>
            <person name="Dominguez A."/>
            <person name="Elias M."/>
            <person name="Eslava A.P."/>
            <person name="Glaser F."/>
            <person name="Grimwood J."/>
            <person name="Gutierrez G."/>
            <person name="Heitman J."/>
            <person name="Henrissat B."/>
            <person name="Iturriaga E.A."/>
            <person name="Lang B.F."/>
            <person name="Lavin J.L."/>
            <person name="Lee S."/>
            <person name="Li W."/>
            <person name="Lindquist E."/>
            <person name="Lopez-Garcia S."/>
            <person name="Luque E.M."/>
            <person name="Marcos A.T."/>
            <person name="Martin J."/>
            <person name="McCluskey K."/>
            <person name="Medina H.R."/>
            <person name="Miralles-Duran A."/>
            <person name="Miyazaki A."/>
            <person name="Munoz-Torres E."/>
            <person name="Oguiza J.A."/>
            <person name="Ohm R."/>
            <person name="Olmedo M."/>
            <person name="Orejas M."/>
            <person name="Ortiz-Castellanos L."/>
            <person name="Pisabarro A.G."/>
            <person name="Rodriguez-Romero J."/>
            <person name="Ruiz-Herrera J."/>
            <person name="Ruiz-Vazquez R."/>
            <person name="Sanz C."/>
            <person name="Schackwitz W."/>
            <person name="Schmutz J."/>
            <person name="Shahriari M."/>
            <person name="Shelest E."/>
            <person name="Silva-Franco F."/>
            <person name="Soanes D."/>
            <person name="Syed K."/>
            <person name="Tagua V.G."/>
            <person name="Talbot N.J."/>
            <person name="Thon M."/>
            <person name="De vries R.P."/>
            <person name="Wiebenga A."/>
            <person name="Yadav J.S."/>
            <person name="Braun E.L."/>
            <person name="Baker S."/>
            <person name="Garre V."/>
            <person name="Horwitz B."/>
            <person name="Torres-Martinez S."/>
            <person name="Idnurm A."/>
            <person name="Herrera-Estrella A."/>
            <person name="Gabaldon T."/>
            <person name="Grigoriev I.V."/>
        </authorList>
    </citation>
    <scope>NUCLEOTIDE SEQUENCE [LARGE SCALE GENOMIC DNA]</scope>
    <source>
        <strain evidence="2">NRRL 1555(-)</strain>
    </source>
</reference>
<accession>A0A167R8H2</accession>